<organism evidence="2 3">
    <name type="scientific">Streptomyces tagetis</name>
    <dbReference type="NCBI Taxonomy" id="2820809"/>
    <lineage>
        <taxon>Bacteria</taxon>
        <taxon>Bacillati</taxon>
        <taxon>Actinomycetota</taxon>
        <taxon>Actinomycetes</taxon>
        <taxon>Kitasatosporales</taxon>
        <taxon>Streptomycetaceae</taxon>
        <taxon>Streptomyces</taxon>
    </lineage>
</organism>
<sequence>MNAGRLLLRHELRLLAALGRWASRRPPAVPEGATPFGYARGQGAPMAGLGFVCVIETLMLSVLLRDRPTAHHVVLVLDVYTLVLVVALHASSVVHPHVLDPGAGTLRVRRSLHVDLVVPLERIVSVRRELRATHERHDGELDVVVGAQTSVTLELAGPVPHVTFLGRRREVGVVRLHADDPGALVRAVTEARSGLVEPA</sequence>
<evidence type="ECO:0000313" key="2">
    <source>
        <dbReference type="EMBL" id="MBQ0830117.1"/>
    </source>
</evidence>
<accession>A0A940XN33</accession>
<proteinExistence type="predicted"/>
<evidence type="ECO:0000313" key="3">
    <source>
        <dbReference type="Proteomes" id="UP000677875"/>
    </source>
</evidence>
<dbReference type="RefSeq" id="WP_210875713.1">
    <property type="nucleotide sequence ID" value="NZ_JAGPNL010000009.1"/>
</dbReference>
<protein>
    <submittedName>
        <fullName evidence="2">Uncharacterized protein</fullName>
    </submittedName>
</protein>
<dbReference type="AlphaFoldDB" id="A0A940XN33"/>
<dbReference type="EMBL" id="JAGPNL010000009">
    <property type="protein sequence ID" value="MBQ0830117.1"/>
    <property type="molecule type" value="Genomic_DNA"/>
</dbReference>
<feature type="transmembrane region" description="Helical" evidence="1">
    <location>
        <begin position="46"/>
        <end position="64"/>
    </location>
</feature>
<keyword evidence="1" id="KW-0472">Membrane</keyword>
<keyword evidence="3" id="KW-1185">Reference proteome</keyword>
<keyword evidence="1" id="KW-1133">Transmembrane helix</keyword>
<reference evidence="2" key="1">
    <citation type="submission" date="2021-04" db="EMBL/GenBank/DDBJ databases">
        <title>Genome seq and assembly of Streptomyces sp. RG38.</title>
        <authorList>
            <person name="Chhetri G."/>
        </authorList>
    </citation>
    <scope>NUCLEOTIDE SEQUENCE</scope>
    <source>
        <strain evidence="2">RG38</strain>
    </source>
</reference>
<name>A0A940XN33_9ACTN</name>
<keyword evidence="1" id="KW-0812">Transmembrane</keyword>
<feature type="transmembrane region" description="Helical" evidence="1">
    <location>
        <begin position="70"/>
        <end position="90"/>
    </location>
</feature>
<evidence type="ECO:0000256" key="1">
    <source>
        <dbReference type="SAM" id="Phobius"/>
    </source>
</evidence>
<gene>
    <name evidence="2" type="ORF">J5Y05_27060</name>
</gene>
<comment type="caution">
    <text evidence="2">The sequence shown here is derived from an EMBL/GenBank/DDBJ whole genome shotgun (WGS) entry which is preliminary data.</text>
</comment>
<dbReference type="Proteomes" id="UP000677875">
    <property type="component" value="Unassembled WGS sequence"/>
</dbReference>